<dbReference type="EMBL" id="JAPQKR010000014">
    <property type="protein sequence ID" value="KAJ5198781.1"/>
    <property type="molecule type" value="Genomic_DNA"/>
</dbReference>
<comment type="caution">
    <text evidence="13">The sequence shown here is derived from an EMBL/GenBank/DDBJ whole genome shotgun (WGS) entry which is preliminary data.</text>
</comment>
<comment type="subcellular location">
    <subcellularLocation>
        <location evidence="1">Nucleus</location>
    </subcellularLocation>
</comment>
<dbReference type="GO" id="GO:0005634">
    <property type="term" value="C:nucleus"/>
    <property type="evidence" value="ECO:0007669"/>
    <property type="project" value="UniProtKB-SubCell"/>
</dbReference>
<dbReference type="GO" id="GO:0008270">
    <property type="term" value="F:zinc ion binding"/>
    <property type="evidence" value="ECO:0007669"/>
    <property type="project" value="UniProtKB-KW"/>
</dbReference>
<evidence type="ECO:0000256" key="3">
    <source>
        <dbReference type="ARBA" id="ARBA00022737"/>
    </source>
</evidence>
<evidence type="ECO:0000256" key="9">
    <source>
        <dbReference type="ARBA" id="ARBA00023242"/>
    </source>
</evidence>
<reference evidence="13" key="2">
    <citation type="journal article" date="2023" name="IMA Fungus">
        <title>Comparative genomic study of the Penicillium genus elucidates a diverse pangenome and 15 lateral gene transfer events.</title>
        <authorList>
            <person name="Petersen C."/>
            <person name="Sorensen T."/>
            <person name="Nielsen M.R."/>
            <person name="Sondergaard T.E."/>
            <person name="Sorensen J.L."/>
            <person name="Fitzpatrick D.A."/>
            <person name="Frisvad J.C."/>
            <person name="Nielsen K.L."/>
        </authorList>
    </citation>
    <scope>NUCLEOTIDE SEQUENCE</scope>
    <source>
        <strain evidence="13">IBT 15544</strain>
    </source>
</reference>
<evidence type="ECO:0000313" key="14">
    <source>
        <dbReference type="Proteomes" id="UP001150904"/>
    </source>
</evidence>
<sequence length="295" mass="33711">MARGSGRDINCSWESCGKSFNRKSDLRRHYRIHTNERPYLCTVKDCKKGFIQRSALSVHSRTHTGEKPHVCDYKTCQKAFSDSSSMARHRRIHTGIRPYVCQEPTCEQSFCRKNSLTKHQNRSHPPGTLLRPSSEDLTSKHSYQHQPPVTVSIPSPNEQCLVAQQPYYPSSATPSDDFYSPQMGSVPVHEGRPPIVTQNFPVTSAMNIPHAPQPPTPQQYPRMHPYPQYLQMMQQRYGVNPPSKYLQPEQLSFQSQQLLEGQPLMVGYHSNFQYQLPNRTVNQPEGTEWAFLGVG</sequence>
<keyword evidence="8" id="KW-0804">Transcription</keyword>
<dbReference type="Gene3D" id="3.30.160.60">
    <property type="entry name" value="Classic Zinc Finger"/>
    <property type="match status" value="4"/>
</dbReference>
<reference evidence="13" key="1">
    <citation type="submission" date="2022-12" db="EMBL/GenBank/DDBJ databases">
        <authorList>
            <person name="Petersen C."/>
        </authorList>
    </citation>
    <scope>NUCLEOTIDE SEQUENCE</scope>
    <source>
        <strain evidence="13">IBT 15544</strain>
    </source>
</reference>
<dbReference type="PROSITE" id="PS00028">
    <property type="entry name" value="ZINC_FINGER_C2H2_1"/>
    <property type="match status" value="4"/>
</dbReference>
<evidence type="ECO:0000256" key="11">
    <source>
        <dbReference type="SAM" id="MobiDB-lite"/>
    </source>
</evidence>
<dbReference type="GO" id="GO:0000978">
    <property type="term" value="F:RNA polymerase II cis-regulatory region sequence-specific DNA binding"/>
    <property type="evidence" value="ECO:0007669"/>
    <property type="project" value="TreeGrafter"/>
</dbReference>
<dbReference type="PROSITE" id="PS50157">
    <property type="entry name" value="ZINC_FINGER_C2H2_2"/>
    <property type="match status" value="4"/>
</dbReference>
<feature type="domain" description="C2H2-type" evidence="12">
    <location>
        <begin position="69"/>
        <end position="98"/>
    </location>
</feature>
<keyword evidence="7" id="KW-0238">DNA-binding</keyword>
<dbReference type="GO" id="GO:0000785">
    <property type="term" value="C:chromatin"/>
    <property type="evidence" value="ECO:0007669"/>
    <property type="project" value="TreeGrafter"/>
</dbReference>
<evidence type="ECO:0000256" key="7">
    <source>
        <dbReference type="ARBA" id="ARBA00023125"/>
    </source>
</evidence>
<evidence type="ECO:0000259" key="12">
    <source>
        <dbReference type="PROSITE" id="PS50157"/>
    </source>
</evidence>
<dbReference type="InterPro" id="IPR013087">
    <property type="entry name" value="Znf_C2H2_type"/>
</dbReference>
<dbReference type="GeneID" id="83182261"/>
<dbReference type="SMART" id="SM00355">
    <property type="entry name" value="ZnF_C2H2"/>
    <property type="match status" value="4"/>
</dbReference>
<evidence type="ECO:0000256" key="6">
    <source>
        <dbReference type="ARBA" id="ARBA00023015"/>
    </source>
</evidence>
<dbReference type="GO" id="GO:0000981">
    <property type="term" value="F:DNA-binding transcription factor activity, RNA polymerase II-specific"/>
    <property type="evidence" value="ECO:0007669"/>
    <property type="project" value="UniProtKB-ARBA"/>
</dbReference>
<evidence type="ECO:0000313" key="13">
    <source>
        <dbReference type="EMBL" id="KAJ5198781.1"/>
    </source>
</evidence>
<dbReference type="PANTHER" id="PTHR14003">
    <property type="entry name" value="TRANSCRIPTIONAL REPRESSOR PROTEIN YY"/>
    <property type="match status" value="1"/>
</dbReference>
<keyword evidence="9" id="KW-0539">Nucleus</keyword>
<dbReference type="PANTHER" id="PTHR14003:SF22">
    <property type="entry name" value="FINGER DOMAIN PROTEIN, PUTATIVE (AFU_ORTHOLOGUE AFUA_4G11480)-RELATED"/>
    <property type="match status" value="1"/>
</dbReference>
<proteinExistence type="predicted"/>
<organism evidence="13 14">
    <name type="scientific">Penicillium cinerascens</name>
    <dbReference type="NCBI Taxonomy" id="70096"/>
    <lineage>
        <taxon>Eukaryota</taxon>
        <taxon>Fungi</taxon>
        <taxon>Dikarya</taxon>
        <taxon>Ascomycota</taxon>
        <taxon>Pezizomycotina</taxon>
        <taxon>Eurotiomycetes</taxon>
        <taxon>Eurotiomycetidae</taxon>
        <taxon>Eurotiales</taxon>
        <taxon>Aspergillaceae</taxon>
        <taxon>Penicillium</taxon>
    </lineage>
</organism>
<keyword evidence="6" id="KW-0805">Transcription regulation</keyword>
<dbReference type="FunFam" id="3.30.160.60:FF:000149">
    <property type="entry name" value="Zinc finger protein 569"/>
    <property type="match status" value="1"/>
</dbReference>
<dbReference type="Proteomes" id="UP001150904">
    <property type="component" value="Unassembled WGS sequence"/>
</dbReference>
<feature type="region of interest" description="Disordered" evidence="11">
    <location>
        <begin position="117"/>
        <end position="147"/>
    </location>
</feature>
<evidence type="ECO:0000256" key="4">
    <source>
        <dbReference type="ARBA" id="ARBA00022771"/>
    </source>
</evidence>
<feature type="domain" description="C2H2-type" evidence="12">
    <location>
        <begin position="39"/>
        <end position="68"/>
    </location>
</feature>
<keyword evidence="4 10" id="KW-0863">Zinc-finger</keyword>
<dbReference type="AlphaFoldDB" id="A0A9W9JRW1"/>
<evidence type="ECO:0000256" key="1">
    <source>
        <dbReference type="ARBA" id="ARBA00004123"/>
    </source>
</evidence>
<keyword evidence="3" id="KW-0677">Repeat</keyword>
<accession>A0A9W9JRW1</accession>
<dbReference type="Pfam" id="PF00096">
    <property type="entry name" value="zf-C2H2"/>
    <property type="match status" value="4"/>
</dbReference>
<dbReference type="InterPro" id="IPR036236">
    <property type="entry name" value="Znf_C2H2_sf"/>
</dbReference>
<feature type="domain" description="C2H2-type" evidence="12">
    <location>
        <begin position="9"/>
        <end position="38"/>
    </location>
</feature>
<name>A0A9W9JRW1_9EURO</name>
<evidence type="ECO:0000256" key="2">
    <source>
        <dbReference type="ARBA" id="ARBA00022723"/>
    </source>
</evidence>
<gene>
    <name evidence="13" type="ORF">N7498_007898</name>
</gene>
<evidence type="ECO:0000256" key="10">
    <source>
        <dbReference type="PROSITE-ProRule" id="PRU00042"/>
    </source>
</evidence>
<keyword evidence="2" id="KW-0479">Metal-binding</keyword>
<dbReference type="RefSeq" id="XP_058307209.1">
    <property type="nucleotide sequence ID" value="XM_058454960.1"/>
</dbReference>
<dbReference type="SUPFAM" id="SSF57667">
    <property type="entry name" value="beta-beta-alpha zinc fingers"/>
    <property type="match status" value="2"/>
</dbReference>
<dbReference type="FunFam" id="3.30.160.60:FF:000072">
    <property type="entry name" value="zinc finger protein 143 isoform X1"/>
    <property type="match status" value="1"/>
</dbReference>
<keyword evidence="14" id="KW-1185">Reference proteome</keyword>
<protein>
    <submittedName>
        <fullName evidence="13">Zinc finger C2H2</fullName>
    </submittedName>
</protein>
<evidence type="ECO:0000256" key="8">
    <source>
        <dbReference type="ARBA" id="ARBA00023163"/>
    </source>
</evidence>
<feature type="domain" description="C2H2-type" evidence="12">
    <location>
        <begin position="99"/>
        <end position="124"/>
    </location>
</feature>
<dbReference type="OrthoDB" id="3437960at2759"/>
<dbReference type="GO" id="GO:0005667">
    <property type="term" value="C:transcription regulator complex"/>
    <property type="evidence" value="ECO:0007669"/>
    <property type="project" value="TreeGrafter"/>
</dbReference>
<keyword evidence="5" id="KW-0862">Zinc</keyword>
<evidence type="ECO:0000256" key="5">
    <source>
        <dbReference type="ARBA" id="ARBA00022833"/>
    </source>
</evidence>
<dbReference type="FunFam" id="3.30.160.60:FF:000125">
    <property type="entry name" value="Putative zinc finger protein 143"/>
    <property type="match status" value="1"/>
</dbReference>